<dbReference type="InterPro" id="IPR008271">
    <property type="entry name" value="Ser/Thr_kinase_AS"/>
</dbReference>
<dbReference type="InterPro" id="IPR011009">
    <property type="entry name" value="Kinase-like_dom_sf"/>
</dbReference>
<dbReference type="Gene3D" id="1.10.510.10">
    <property type="entry name" value="Transferase(Phosphotransferase) domain 1"/>
    <property type="match status" value="1"/>
</dbReference>
<evidence type="ECO:0000256" key="1">
    <source>
        <dbReference type="ARBA" id="ARBA00010886"/>
    </source>
</evidence>
<dbReference type="PANTHER" id="PTHR44899">
    <property type="entry name" value="CAMK FAMILY PROTEIN KINASE"/>
    <property type="match status" value="1"/>
</dbReference>
<keyword evidence="5" id="KW-0547">Nucleotide-binding</keyword>
<gene>
    <name evidence="11" type="ORF">MNOR_LOCUS40997</name>
</gene>
<evidence type="ECO:0000313" key="11">
    <source>
        <dbReference type="EMBL" id="CAL4244944.1"/>
    </source>
</evidence>
<dbReference type="SUPFAM" id="SSF56112">
    <property type="entry name" value="Protein kinase-like (PK-like)"/>
    <property type="match status" value="1"/>
</dbReference>
<dbReference type="GO" id="GO:0004674">
    <property type="term" value="F:protein serine/threonine kinase activity"/>
    <property type="evidence" value="ECO:0007669"/>
    <property type="project" value="UniProtKB-KW"/>
</dbReference>
<keyword evidence="4" id="KW-0808">Transferase</keyword>
<keyword evidence="12" id="KW-1185">Reference proteome</keyword>
<dbReference type="PROSITE" id="PS50011">
    <property type="entry name" value="PROTEIN_KINASE_DOM"/>
    <property type="match status" value="1"/>
</dbReference>
<comment type="similarity">
    <text evidence="1">Belongs to the protein kinase superfamily. NEK Ser/Thr protein kinase family. NIMA subfamily.</text>
</comment>
<dbReference type="GO" id="GO:0005524">
    <property type="term" value="F:ATP binding"/>
    <property type="evidence" value="ECO:0007669"/>
    <property type="project" value="UniProtKB-KW"/>
</dbReference>
<evidence type="ECO:0000259" key="10">
    <source>
        <dbReference type="PROSITE" id="PS50011"/>
    </source>
</evidence>
<organism evidence="11 12">
    <name type="scientific">Meganyctiphanes norvegica</name>
    <name type="common">Northern krill</name>
    <name type="synonym">Thysanopoda norvegica</name>
    <dbReference type="NCBI Taxonomy" id="48144"/>
    <lineage>
        <taxon>Eukaryota</taxon>
        <taxon>Metazoa</taxon>
        <taxon>Ecdysozoa</taxon>
        <taxon>Arthropoda</taxon>
        <taxon>Crustacea</taxon>
        <taxon>Multicrustacea</taxon>
        <taxon>Malacostraca</taxon>
        <taxon>Eumalacostraca</taxon>
        <taxon>Eucarida</taxon>
        <taxon>Euphausiacea</taxon>
        <taxon>Euphausiidae</taxon>
        <taxon>Meganyctiphanes</taxon>
    </lineage>
</organism>
<evidence type="ECO:0000256" key="7">
    <source>
        <dbReference type="ARBA" id="ARBA00022840"/>
    </source>
</evidence>
<evidence type="ECO:0000256" key="4">
    <source>
        <dbReference type="ARBA" id="ARBA00022679"/>
    </source>
</evidence>
<dbReference type="AlphaFoldDB" id="A0AAV2SSL4"/>
<comment type="catalytic activity">
    <reaction evidence="9">
        <text>L-seryl-[protein] + ATP = O-phospho-L-seryl-[protein] + ADP + H(+)</text>
        <dbReference type="Rhea" id="RHEA:17989"/>
        <dbReference type="Rhea" id="RHEA-COMP:9863"/>
        <dbReference type="Rhea" id="RHEA-COMP:11604"/>
        <dbReference type="ChEBI" id="CHEBI:15378"/>
        <dbReference type="ChEBI" id="CHEBI:29999"/>
        <dbReference type="ChEBI" id="CHEBI:30616"/>
        <dbReference type="ChEBI" id="CHEBI:83421"/>
        <dbReference type="ChEBI" id="CHEBI:456216"/>
        <dbReference type="EC" id="2.7.11.1"/>
    </reaction>
</comment>
<comment type="catalytic activity">
    <reaction evidence="8">
        <text>L-threonyl-[protein] + ATP = O-phospho-L-threonyl-[protein] + ADP + H(+)</text>
        <dbReference type="Rhea" id="RHEA:46608"/>
        <dbReference type="Rhea" id="RHEA-COMP:11060"/>
        <dbReference type="Rhea" id="RHEA-COMP:11605"/>
        <dbReference type="ChEBI" id="CHEBI:15378"/>
        <dbReference type="ChEBI" id="CHEBI:30013"/>
        <dbReference type="ChEBI" id="CHEBI:30616"/>
        <dbReference type="ChEBI" id="CHEBI:61977"/>
        <dbReference type="ChEBI" id="CHEBI:456216"/>
        <dbReference type="EC" id="2.7.11.1"/>
    </reaction>
</comment>
<dbReference type="Proteomes" id="UP001497623">
    <property type="component" value="Unassembled WGS sequence"/>
</dbReference>
<evidence type="ECO:0000256" key="6">
    <source>
        <dbReference type="ARBA" id="ARBA00022777"/>
    </source>
</evidence>
<reference evidence="11 12" key="1">
    <citation type="submission" date="2024-05" db="EMBL/GenBank/DDBJ databases">
        <authorList>
            <person name="Wallberg A."/>
        </authorList>
    </citation>
    <scope>NUCLEOTIDE SEQUENCE [LARGE SCALE GENOMIC DNA]</scope>
</reference>
<keyword evidence="7" id="KW-0067">ATP-binding</keyword>
<evidence type="ECO:0000256" key="3">
    <source>
        <dbReference type="ARBA" id="ARBA00022527"/>
    </source>
</evidence>
<keyword evidence="3" id="KW-0723">Serine/threonine-protein kinase</keyword>
<dbReference type="SMART" id="SM00220">
    <property type="entry name" value="S_TKc"/>
    <property type="match status" value="1"/>
</dbReference>
<feature type="non-terminal residue" evidence="11">
    <location>
        <position position="1"/>
    </location>
</feature>
<comment type="caution">
    <text evidence="11">The sequence shown here is derived from an EMBL/GenBank/DDBJ whole genome shotgun (WGS) entry which is preliminary data.</text>
</comment>
<dbReference type="Pfam" id="PF00069">
    <property type="entry name" value="Pkinase"/>
    <property type="match status" value="1"/>
</dbReference>
<evidence type="ECO:0000256" key="5">
    <source>
        <dbReference type="ARBA" id="ARBA00022741"/>
    </source>
</evidence>
<protein>
    <recommendedName>
        <fullName evidence="2">non-specific serine/threonine protein kinase</fullName>
        <ecNumber evidence="2">2.7.11.1</ecNumber>
    </recommendedName>
</protein>
<dbReference type="InterPro" id="IPR000719">
    <property type="entry name" value="Prot_kinase_dom"/>
</dbReference>
<sequence length="101" mass="11988">ILSSLSHPNITRYYDSFMKAGQFYIQMEYCEGGDLNKYIKEREGAHLSEEWILDSFTQLCSATEYIHGKHIFHRDIKSKNIFLSKNQKKNIIRGFWHLQSI</sequence>
<name>A0AAV2SSL4_MEGNR</name>
<dbReference type="PROSITE" id="PS00108">
    <property type="entry name" value="PROTEIN_KINASE_ST"/>
    <property type="match status" value="1"/>
</dbReference>
<accession>A0AAV2SSL4</accession>
<proteinExistence type="inferred from homology"/>
<dbReference type="EMBL" id="CAXKWB010137735">
    <property type="protein sequence ID" value="CAL4244944.1"/>
    <property type="molecule type" value="Genomic_DNA"/>
</dbReference>
<evidence type="ECO:0000256" key="8">
    <source>
        <dbReference type="ARBA" id="ARBA00047899"/>
    </source>
</evidence>
<keyword evidence="6" id="KW-0418">Kinase</keyword>
<evidence type="ECO:0000256" key="2">
    <source>
        <dbReference type="ARBA" id="ARBA00012513"/>
    </source>
</evidence>
<dbReference type="InterPro" id="IPR051131">
    <property type="entry name" value="NEK_Ser/Thr_kinase_NIMA"/>
</dbReference>
<dbReference type="PANTHER" id="PTHR44899:SF3">
    <property type="entry name" value="SERINE_THREONINE-PROTEIN KINASE NEK1"/>
    <property type="match status" value="1"/>
</dbReference>
<feature type="domain" description="Protein kinase" evidence="10">
    <location>
        <begin position="1"/>
        <end position="101"/>
    </location>
</feature>
<dbReference type="EC" id="2.7.11.1" evidence="2"/>
<evidence type="ECO:0000313" key="12">
    <source>
        <dbReference type="Proteomes" id="UP001497623"/>
    </source>
</evidence>
<evidence type="ECO:0000256" key="9">
    <source>
        <dbReference type="ARBA" id="ARBA00048679"/>
    </source>
</evidence>